<dbReference type="HOGENOM" id="CLU_775181_0_0_1"/>
<dbReference type="Pfam" id="PF02932">
    <property type="entry name" value="Neur_chan_memb"/>
    <property type="match status" value="1"/>
</dbReference>
<protein>
    <recommendedName>
        <fullName evidence="2">Neurotransmitter-gated ion-channel transmembrane domain-containing protein</fullName>
    </recommendedName>
</protein>
<reference evidence="3" key="2">
    <citation type="submission" date="2015-02" db="UniProtKB">
        <authorList>
            <consortium name="EnsemblMetazoa"/>
        </authorList>
    </citation>
    <scope>IDENTIFICATION</scope>
</reference>
<dbReference type="PANTHER" id="PTHR18945">
    <property type="entry name" value="NEUROTRANSMITTER GATED ION CHANNEL"/>
    <property type="match status" value="1"/>
</dbReference>
<accession>T1JD81</accession>
<keyword evidence="1" id="KW-0472">Membrane</keyword>
<dbReference type="InterPro" id="IPR006029">
    <property type="entry name" value="Neurotrans-gated_channel_TM"/>
</dbReference>
<evidence type="ECO:0000313" key="4">
    <source>
        <dbReference type="Proteomes" id="UP000014500"/>
    </source>
</evidence>
<dbReference type="EMBL" id="JH432100">
    <property type="status" value="NOT_ANNOTATED_CDS"/>
    <property type="molecule type" value="Genomic_DNA"/>
</dbReference>
<name>T1JD81_STRMM</name>
<keyword evidence="1" id="KW-0812">Transmembrane</keyword>
<organism evidence="3 4">
    <name type="scientific">Strigamia maritima</name>
    <name type="common">European centipede</name>
    <name type="synonym">Geophilus maritimus</name>
    <dbReference type="NCBI Taxonomy" id="126957"/>
    <lineage>
        <taxon>Eukaryota</taxon>
        <taxon>Metazoa</taxon>
        <taxon>Ecdysozoa</taxon>
        <taxon>Arthropoda</taxon>
        <taxon>Myriapoda</taxon>
        <taxon>Chilopoda</taxon>
        <taxon>Pleurostigmophora</taxon>
        <taxon>Geophilomorpha</taxon>
        <taxon>Linotaeniidae</taxon>
        <taxon>Strigamia</taxon>
    </lineage>
</organism>
<dbReference type="GO" id="GO:0005230">
    <property type="term" value="F:extracellular ligand-gated monoatomic ion channel activity"/>
    <property type="evidence" value="ECO:0007669"/>
    <property type="project" value="UniProtKB-ARBA"/>
</dbReference>
<dbReference type="SUPFAM" id="SSF90112">
    <property type="entry name" value="Neurotransmitter-gated ion-channel transmembrane pore"/>
    <property type="match status" value="1"/>
</dbReference>
<keyword evidence="1" id="KW-1133">Transmembrane helix</keyword>
<dbReference type="GO" id="GO:0099095">
    <property type="term" value="F:ligand-gated monoatomic anion channel activity"/>
    <property type="evidence" value="ECO:0007669"/>
    <property type="project" value="UniProtKB-ARBA"/>
</dbReference>
<dbReference type="eggNOG" id="KOG3644">
    <property type="taxonomic scope" value="Eukaryota"/>
</dbReference>
<dbReference type="CDD" id="cd19049">
    <property type="entry name" value="LGIC_TM_anion"/>
    <property type="match status" value="1"/>
</dbReference>
<dbReference type="InterPro" id="IPR006028">
    <property type="entry name" value="GABAA/Glycine_rcpt"/>
</dbReference>
<feature type="transmembrane region" description="Helical" evidence="1">
    <location>
        <begin position="62"/>
        <end position="84"/>
    </location>
</feature>
<dbReference type="AlphaFoldDB" id="T1JD81"/>
<dbReference type="Proteomes" id="UP000014500">
    <property type="component" value="Unassembled WGS sequence"/>
</dbReference>
<sequence length="358" mass="40898">MLITFVPSILIVMLSWISFWLDVELAAPRVALGQTSLLTLAAQLNNAQRDLPSASNVKALDIWMFVCILLAFASLVEFAVACNFNKIRNNVPQGVQISTLVRSNKVEPKKQKETKAEIESEVKRTKPFSSKSFYLDLTSFVEIKTLSEDILLLGGSLELFFSKRDVTCCKKEAELKSQRVKVLRKPYIKFEEENRQTRPAYMEFSSWPVTIFTSDKYLSLNSARSRRKSTEVTTAIATAKSKSRFCEICSTCFHGLKTVPNETTETTLISQDGLEMYLPAFIRHKSRMEFQRLQRSFLRKRHHHLLFSAGPENNVVGYVFSVRNSIFKMQSNPLFLAVKLFSLTNGIGMEWTEENWKG</sequence>
<keyword evidence="4" id="KW-1185">Reference proteome</keyword>
<dbReference type="EnsemblMetazoa" id="SMAR011757-RA">
    <property type="protein sequence ID" value="SMAR011757-PA"/>
    <property type="gene ID" value="SMAR011757"/>
</dbReference>
<dbReference type="Gene3D" id="1.20.58.390">
    <property type="entry name" value="Neurotransmitter-gated ion-channel transmembrane domain"/>
    <property type="match status" value="1"/>
</dbReference>
<dbReference type="InterPro" id="IPR006201">
    <property type="entry name" value="Neur_channel"/>
</dbReference>
<dbReference type="STRING" id="126957.T1JD81"/>
<dbReference type="PRINTS" id="PR00253">
    <property type="entry name" value="GABAARECEPTR"/>
</dbReference>
<evidence type="ECO:0000259" key="2">
    <source>
        <dbReference type="Pfam" id="PF02932"/>
    </source>
</evidence>
<dbReference type="InterPro" id="IPR038050">
    <property type="entry name" value="Neuro_actylchol_rec"/>
</dbReference>
<feature type="domain" description="Neurotransmitter-gated ion-channel transmembrane" evidence="2">
    <location>
        <begin position="4"/>
        <end position="155"/>
    </location>
</feature>
<dbReference type="GO" id="GO:0004888">
    <property type="term" value="F:transmembrane signaling receptor activity"/>
    <property type="evidence" value="ECO:0007669"/>
    <property type="project" value="InterPro"/>
</dbReference>
<dbReference type="GO" id="GO:0005254">
    <property type="term" value="F:chloride channel activity"/>
    <property type="evidence" value="ECO:0007669"/>
    <property type="project" value="UniProtKB-ARBA"/>
</dbReference>
<evidence type="ECO:0000313" key="3">
    <source>
        <dbReference type="EnsemblMetazoa" id="SMAR011757-PA"/>
    </source>
</evidence>
<dbReference type="GO" id="GO:0016020">
    <property type="term" value="C:membrane"/>
    <property type="evidence" value="ECO:0007669"/>
    <property type="project" value="InterPro"/>
</dbReference>
<reference evidence="4" key="1">
    <citation type="submission" date="2011-05" db="EMBL/GenBank/DDBJ databases">
        <authorList>
            <person name="Richards S.R."/>
            <person name="Qu J."/>
            <person name="Jiang H."/>
            <person name="Jhangiani S.N."/>
            <person name="Agravi P."/>
            <person name="Goodspeed R."/>
            <person name="Gross S."/>
            <person name="Mandapat C."/>
            <person name="Jackson L."/>
            <person name="Mathew T."/>
            <person name="Pu L."/>
            <person name="Thornton R."/>
            <person name="Saada N."/>
            <person name="Wilczek-Boney K.B."/>
            <person name="Lee S."/>
            <person name="Kovar C."/>
            <person name="Wu Y."/>
            <person name="Scherer S.E."/>
            <person name="Worley K.C."/>
            <person name="Muzny D.M."/>
            <person name="Gibbs R."/>
        </authorList>
    </citation>
    <scope>NUCLEOTIDE SEQUENCE</scope>
    <source>
        <strain evidence="4">Brora</strain>
    </source>
</reference>
<evidence type="ECO:0000256" key="1">
    <source>
        <dbReference type="SAM" id="Phobius"/>
    </source>
</evidence>
<proteinExistence type="predicted"/>
<dbReference type="InterPro" id="IPR036719">
    <property type="entry name" value="Neuro-gated_channel_TM_sf"/>
</dbReference>